<dbReference type="RefSeq" id="WP_406766785.1">
    <property type="nucleotide sequence ID" value="NZ_JBJHZY010000006.1"/>
</dbReference>
<gene>
    <name evidence="1" type="ORF">ACJDUH_18900</name>
</gene>
<reference evidence="1 2" key="1">
    <citation type="submission" date="2024-11" db="EMBL/GenBank/DDBJ databases">
        <authorList>
            <person name="Heng Y.C."/>
            <person name="Lim A.C.H."/>
            <person name="Lee J.K.Y."/>
            <person name="Kittelmann S."/>
        </authorList>
    </citation>
    <scope>NUCLEOTIDE SEQUENCE [LARGE SCALE GENOMIC DNA]</scope>
    <source>
        <strain evidence="1 2">WILCCON 0202</strain>
    </source>
</reference>
<proteinExistence type="predicted"/>
<comment type="caution">
    <text evidence="1">The sequence shown here is derived from an EMBL/GenBank/DDBJ whole genome shotgun (WGS) entry which is preliminary data.</text>
</comment>
<dbReference type="Proteomes" id="UP001623661">
    <property type="component" value="Unassembled WGS sequence"/>
</dbReference>
<evidence type="ECO:0000313" key="2">
    <source>
        <dbReference type="Proteomes" id="UP001623661"/>
    </source>
</evidence>
<accession>A0ABW8TYU7</accession>
<sequence>MKRKLMIIILLVLIILTSTVVYVVNNYNYKNIYFATALDESYLKDLNITLEPTQIIPKVSKNKIRNIAINMLKKSYSKPKGVYLEYGLITDKNRSINVFPKDILEANPALKENTYINQIPVWLITFKGILPDDYKNNYDSKTVIYY</sequence>
<protein>
    <submittedName>
        <fullName evidence="1">Uncharacterized protein</fullName>
    </submittedName>
</protein>
<keyword evidence="2" id="KW-1185">Reference proteome</keyword>
<organism evidence="1 2">
    <name type="scientific">Candidatus Clostridium radicumherbarum</name>
    <dbReference type="NCBI Taxonomy" id="3381662"/>
    <lineage>
        <taxon>Bacteria</taxon>
        <taxon>Bacillati</taxon>
        <taxon>Bacillota</taxon>
        <taxon>Clostridia</taxon>
        <taxon>Eubacteriales</taxon>
        <taxon>Clostridiaceae</taxon>
        <taxon>Clostridium</taxon>
    </lineage>
</organism>
<evidence type="ECO:0000313" key="1">
    <source>
        <dbReference type="EMBL" id="MFL0270153.1"/>
    </source>
</evidence>
<dbReference type="EMBL" id="JBJHZY010000006">
    <property type="protein sequence ID" value="MFL0270153.1"/>
    <property type="molecule type" value="Genomic_DNA"/>
</dbReference>
<name>A0ABW8TYU7_9CLOT</name>